<feature type="domain" description="PD-(D/E)XK endonuclease-like" evidence="1">
    <location>
        <begin position="8"/>
        <end position="280"/>
    </location>
</feature>
<gene>
    <name evidence="2" type="ORF">LCGC14_2114130</name>
</gene>
<dbReference type="AlphaFoldDB" id="A0A0F9GJA1"/>
<organism evidence="2">
    <name type="scientific">marine sediment metagenome</name>
    <dbReference type="NCBI Taxonomy" id="412755"/>
    <lineage>
        <taxon>unclassified sequences</taxon>
        <taxon>metagenomes</taxon>
        <taxon>ecological metagenomes</taxon>
    </lineage>
</organism>
<dbReference type="EMBL" id="LAZR01026186">
    <property type="protein sequence ID" value="KKL69520.1"/>
    <property type="molecule type" value="Genomic_DNA"/>
</dbReference>
<comment type="caution">
    <text evidence="2">The sequence shown here is derived from an EMBL/GenBank/DDBJ whole genome shotgun (WGS) entry which is preliminary data.</text>
</comment>
<evidence type="ECO:0000313" key="2">
    <source>
        <dbReference type="EMBL" id="KKL69520.1"/>
    </source>
</evidence>
<dbReference type="InterPro" id="IPR011604">
    <property type="entry name" value="PDDEXK-like_dom_sf"/>
</dbReference>
<proteinExistence type="predicted"/>
<accession>A0A0F9GJA1</accession>
<dbReference type="Pfam" id="PF12705">
    <property type="entry name" value="PDDEXK_1"/>
    <property type="match status" value="1"/>
</dbReference>
<dbReference type="InterPro" id="IPR038726">
    <property type="entry name" value="PDDEXK_AddAB-type"/>
</dbReference>
<dbReference type="Gene3D" id="3.90.320.10">
    <property type="match status" value="1"/>
</dbReference>
<reference evidence="2" key="1">
    <citation type="journal article" date="2015" name="Nature">
        <title>Complex archaea that bridge the gap between prokaryotes and eukaryotes.</title>
        <authorList>
            <person name="Spang A."/>
            <person name="Saw J.H."/>
            <person name="Jorgensen S.L."/>
            <person name="Zaremba-Niedzwiedzka K."/>
            <person name="Martijn J."/>
            <person name="Lind A.E."/>
            <person name="van Eijk R."/>
            <person name="Schleper C."/>
            <person name="Guy L."/>
            <person name="Ettema T.J."/>
        </authorList>
    </citation>
    <scope>NUCLEOTIDE SEQUENCE</scope>
</reference>
<sequence>MLTPEFASNSRLSTVKACLRKFYFNYEKKLIKSGKAIPLDFGSCWHTAMDSLWKSICWDKRYERSFVVDKAFSEWKIKWLKLGRPVDIPLEVIKLYKMRTPGVAKEMLYSYFDLYINWLKQIELIAIEQPFAVPLDPNNPTRFYIGFFDKVYKISNRIYIKEHKTTTLYSVDQGVQDRYIKSFEYDSQIDGYSIGLKIKYRDEPELKMGAEIDIALVHLKHHDIFKIKPVNKLDIYDKTWIEDTIFWWDFMDAAKAANKFPRNDSSCQNQYGTCDYLDICMFTPDIKAHNDEYYENFPGYEVSTYESFPYEEVKEAVEKAMEGKGENHDNL</sequence>
<protein>
    <recommendedName>
        <fullName evidence="1">PD-(D/E)XK endonuclease-like domain-containing protein</fullName>
    </recommendedName>
</protein>
<name>A0A0F9GJA1_9ZZZZ</name>
<evidence type="ECO:0000259" key="1">
    <source>
        <dbReference type="Pfam" id="PF12705"/>
    </source>
</evidence>